<dbReference type="PANTHER" id="PTHR43046:SF12">
    <property type="entry name" value="GDP-MANNOSE MANNOSYL HYDROLASE"/>
    <property type="match status" value="1"/>
</dbReference>
<dbReference type="SUPFAM" id="SSF55811">
    <property type="entry name" value="Nudix"/>
    <property type="match status" value="1"/>
</dbReference>
<dbReference type="PRINTS" id="PR00502">
    <property type="entry name" value="NUDIXFAMILY"/>
</dbReference>
<dbReference type="AlphaFoldDB" id="A0A852ZMB0"/>
<dbReference type="Proteomes" id="UP000579605">
    <property type="component" value="Unassembled WGS sequence"/>
</dbReference>
<dbReference type="PROSITE" id="PS00893">
    <property type="entry name" value="NUDIX_BOX"/>
    <property type="match status" value="1"/>
</dbReference>
<protein>
    <submittedName>
        <fullName evidence="8">8-oxo-dGTP pyrophosphatase MutT (NUDIX family)</fullName>
    </submittedName>
</protein>
<name>A0A852ZMB0_9ACTN</name>
<evidence type="ECO:0000256" key="2">
    <source>
        <dbReference type="ARBA" id="ARBA00005582"/>
    </source>
</evidence>
<dbReference type="PROSITE" id="PS51462">
    <property type="entry name" value="NUDIX"/>
    <property type="match status" value="1"/>
</dbReference>
<evidence type="ECO:0000256" key="1">
    <source>
        <dbReference type="ARBA" id="ARBA00001946"/>
    </source>
</evidence>
<dbReference type="InterPro" id="IPR015797">
    <property type="entry name" value="NUDIX_hydrolase-like_dom_sf"/>
</dbReference>
<evidence type="ECO:0000256" key="4">
    <source>
        <dbReference type="ARBA" id="ARBA00022842"/>
    </source>
</evidence>
<sequence>MIGEDANGARNETHAAENVDAPRRSDRVRVVLLDDADRLLLFSLRDETDGSTRWFTPGGGVEPGETHRKAAVRELREETGLTDVILGPELWRGRPWNTVRDGVTYEVHQRYFVARVPAFTIDTSGFEALELSAITGHRWWTLAELAATTDLLRPAGLAELLRTLLVDGPPSRPITVDG</sequence>
<organism evidence="8 9">
    <name type="scientific">Actinopolymorpha rutila</name>
    <dbReference type="NCBI Taxonomy" id="446787"/>
    <lineage>
        <taxon>Bacteria</taxon>
        <taxon>Bacillati</taxon>
        <taxon>Actinomycetota</taxon>
        <taxon>Actinomycetes</taxon>
        <taxon>Propionibacteriales</taxon>
        <taxon>Actinopolymorphaceae</taxon>
        <taxon>Actinopolymorpha</taxon>
    </lineage>
</organism>
<proteinExistence type="inferred from homology"/>
<dbReference type="RefSeq" id="WP_179790943.1">
    <property type="nucleotide sequence ID" value="NZ_BAAARR010000045.1"/>
</dbReference>
<feature type="domain" description="Nudix hydrolase" evidence="7">
    <location>
        <begin position="22"/>
        <end position="165"/>
    </location>
</feature>
<keyword evidence="4" id="KW-0460">Magnesium</keyword>
<reference evidence="8 9" key="1">
    <citation type="submission" date="2020-07" db="EMBL/GenBank/DDBJ databases">
        <title>Sequencing the genomes of 1000 actinobacteria strains.</title>
        <authorList>
            <person name="Klenk H.-P."/>
        </authorList>
    </citation>
    <scope>NUCLEOTIDE SEQUENCE [LARGE SCALE GENOMIC DNA]</scope>
    <source>
        <strain evidence="8 9">DSM 18448</strain>
    </source>
</reference>
<dbReference type="InterPro" id="IPR020084">
    <property type="entry name" value="NUDIX_hydrolase_CS"/>
</dbReference>
<dbReference type="InterPro" id="IPR020476">
    <property type="entry name" value="Nudix_hydrolase"/>
</dbReference>
<comment type="similarity">
    <text evidence="2 5">Belongs to the Nudix hydrolase family.</text>
</comment>
<comment type="cofactor">
    <cofactor evidence="1">
        <name>Mg(2+)</name>
        <dbReference type="ChEBI" id="CHEBI:18420"/>
    </cofactor>
</comment>
<dbReference type="Pfam" id="PF00293">
    <property type="entry name" value="NUDIX"/>
    <property type="match status" value="1"/>
</dbReference>
<dbReference type="EMBL" id="JACBZH010000001">
    <property type="protein sequence ID" value="NYH93413.1"/>
    <property type="molecule type" value="Genomic_DNA"/>
</dbReference>
<dbReference type="CDD" id="cd04685">
    <property type="entry name" value="NUDIX_Hydrolase"/>
    <property type="match status" value="1"/>
</dbReference>
<dbReference type="InterPro" id="IPR000086">
    <property type="entry name" value="NUDIX_hydrolase_dom"/>
</dbReference>
<dbReference type="Gene3D" id="3.90.79.10">
    <property type="entry name" value="Nucleoside Triphosphate Pyrophosphohydrolase"/>
    <property type="match status" value="1"/>
</dbReference>
<evidence type="ECO:0000256" key="5">
    <source>
        <dbReference type="RuleBase" id="RU003476"/>
    </source>
</evidence>
<evidence type="ECO:0000256" key="6">
    <source>
        <dbReference type="SAM" id="MobiDB-lite"/>
    </source>
</evidence>
<feature type="region of interest" description="Disordered" evidence="6">
    <location>
        <begin position="1"/>
        <end position="21"/>
    </location>
</feature>
<evidence type="ECO:0000313" key="8">
    <source>
        <dbReference type="EMBL" id="NYH93413.1"/>
    </source>
</evidence>
<evidence type="ECO:0000313" key="9">
    <source>
        <dbReference type="Proteomes" id="UP000579605"/>
    </source>
</evidence>
<keyword evidence="9" id="KW-1185">Reference proteome</keyword>
<keyword evidence="3 5" id="KW-0378">Hydrolase</keyword>
<gene>
    <name evidence="8" type="ORF">F4554_006051</name>
</gene>
<dbReference type="PANTHER" id="PTHR43046">
    <property type="entry name" value="GDP-MANNOSE MANNOSYL HYDROLASE"/>
    <property type="match status" value="1"/>
</dbReference>
<comment type="caution">
    <text evidence="8">The sequence shown here is derived from an EMBL/GenBank/DDBJ whole genome shotgun (WGS) entry which is preliminary data.</text>
</comment>
<feature type="compositionally biased region" description="Basic and acidic residues" evidence="6">
    <location>
        <begin position="11"/>
        <end position="21"/>
    </location>
</feature>
<evidence type="ECO:0000256" key="3">
    <source>
        <dbReference type="ARBA" id="ARBA00022801"/>
    </source>
</evidence>
<accession>A0A852ZMB0</accession>
<dbReference type="GO" id="GO:0016787">
    <property type="term" value="F:hydrolase activity"/>
    <property type="evidence" value="ECO:0007669"/>
    <property type="project" value="UniProtKB-KW"/>
</dbReference>
<evidence type="ECO:0000259" key="7">
    <source>
        <dbReference type="PROSITE" id="PS51462"/>
    </source>
</evidence>